<protein>
    <submittedName>
        <fullName evidence="2">Uncharacterized protein</fullName>
    </submittedName>
</protein>
<keyword evidence="3" id="KW-1185">Reference proteome</keyword>
<sequence>MRGGAEGQRRSSHHHQSIYIGTNDGERKKKRG</sequence>
<comment type="caution">
    <text evidence="2">The sequence shown here is derived from an EMBL/GenBank/DDBJ whole genome shotgun (WGS) entry which is preliminary data.</text>
</comment>
<dbReference type="Proteomes" id="UP000265520">
    <property type="component" value="Unassembled WGS sequence"/>
</dbReference>
<organism evidence="2 3">
    <name type="scientific">Trifolium medium</name>
    <dbReference type="NCBI Taxonomy" id="97028"/>
    <lineage>
        <taxon>Eukaryota</taxon>
        <taxon>Viridiplantae</taxon>
        <taxon>Streptophyta</taxon>
        <taxon>Embryophyta</taxon>
        <taxon>Tracheophyta</taxon>
        <taxon>Spermatophyta</taxon>
        <taxon>Magnoliopsida</taxon>
        <taxon>eudicotyledons</taxon>
        <taxon>Gunneridae</taxon>
        <taxon>Pentapetalae</taxon>
        <taxon>rosids</taxon>
        <taxon>fabids</taxon>
        <taxon>Fabales</taxon>
        <taxon>Fabaceae</taxon>
        <taxon>Papilionoideae</taxon>
        <taxon>50 kb inversion clade</taxon>
        <taxon>NPAAA clade</taxon>
        <taxon>Hologalegina</taxon>
        <taxon>IRL clade</taxon>
        <taxon>Trifolieae</taxon>
        <taxon>Trifolium</taxon>
    </lineage>
</organism>
<feature type="region of interest" description="Disordered" evidence="1">
    <location>
        <begin position="1"/>
        <end position="32"/>
    </location>
</feature>
<dbReference type="AlphaFoldDB" id="A0A392W0S5"/>
<evidence type="ECO:0000313" key="2">
    <source>
        <dbReference type="EMBL" id="MCI94284.1"/>
    </source>
</evidence>
<reference evidence="2 3" key="1">
    <citation type="journal article" date="2018" name="Front. Plant Sci.">
        <title>Red Clover (Trifolium pratense) and Zigzag Clover (T. medium) - A Picture of Genomic Similarities and Differences.</title>
        <authorList>
            <person name="Dluhosova J."/>
            <person name="Istvanek J."/>
            <person name="Nedelnik J."/>
            <person name="Repkova J."/>
        </authorList>
    </citation>
    <scope>NUCLEOTIDE SEQUENCE [LARGE SCALE GENOMIC DNA]</scope>
    <source>
        <strain evidence="3">cv. 10/8</strain>
        <tissue evidence="2">Leaf</tissue>
    </source>
</reference>
<evidence type="ECO:0000313" key="3">
    <source>
        <dbReference type="Proteomes" id="UP000265520"/>
    </source>
</evidence>
<evidence type="ECO:0000256" key="1">
    <source>
        <dbReference type="SAM" id="MobiDB-lite"/>
    </source>
</evidence>
<proteinExistence type="predicted"/>
<accession>A0A392W0S5</accession>
<dbReference type="EMBL" id="LXQA011352181">
    <property type="protein sequence ID" value="MCI94284.1"/>
    <property type="molecule type" value="Genomic_DNA"/>
</dbReference>
<name>A0A392W0S5_9FABA</name>
<feature type="non-terminal residue" evidence="2">
    <location>
        <position position="32"/>
    </location>
</feature>